<dbReference type="Pfam" id="PF02311">
    <property type="entry name" value="AraC_binding"/>
    <property type="match status" value="1"/>
</dbReference>
<dbReference type="PROSITE" id="PS00041">
    <property type="entry name" value="HTH_ARAC_FAMILY_1"/>
    <property type="match status" value="1"/>
</dbReference>
<proteinExistence type="predicted"/>
<keyword evidence="5" id="KW-0804">Transcription</keyword>
<dbReference type="PROSITE" id="PS01124">
    <property type="entry name" value="HTH_ARAC_FAMILY_2"/>
    <property type="match status" value="1"/>
</dbReference>
<evidence type="ECO:0000313" key="7">
    <source>
        <dbReference type="EMBL" id="KJV36580.1"/>
    </source>
</evidence>
<feature type="domain" description="HTH araC/xylS-type" evidence="6">
    <location>
        <begin position="161"/>
        <end position="258"/>
    </location>
</feature>
<dbReference type="InterPro" id="IPR011051">
    <property type="entry name" value="RmlC_Cupin_sf"/>
</dbReference>
<evidence type="ECO:0000256" key="5">
    <source>
        <dbReference type="ARBA" id="ARBA00023163"/>
    </source>
</evidence>
<gene>
    <name evidence="7" type="ORF">VI08_04335</name>
</gene>
<sequence>MDKSQFHELFDSADGPPLLAYAAERETSQLEIDWHKHVRGQFFYVEQGLIVTRTDEGTYLLPPHRAGWMPPGMLHTVSISGPSRAWGVFVSPDAARGLPEHACVVGVDDVFRAVVKRAATWAPDAPMTPERERLLAVLLDEIRHAPVEPMHLPMPTDRRLRRVAMAMFEHPEDTRGIDEWASWAGLSVRTLTRLFREETQCSVAQWRQHARLTRALERLAEGETVATIADSLGYATPSAFVAMFRKAFGDTPGRYLSRQAAAA</sequence>
<dbReference type="PRINTS" id="PR00032">
    <property type="entry name" value="HTHARAC"/>
</dbReference>
<evidence type="ECO:0000256" key="3">
    <source>
        <dbReference type="ARBA" id="ARBA00023125"/>
    </source>
</evidence>
<dbReference type="PATRIC" id="fig|345309.4.peg.3872"/>
<name>A0A0F3KZ94_9GAMM</name>
<dbReference type="GO" id="GO:0043565">
    <property type="term" value="F:sequence-specific DNA binding"/>
    <property type="evidence" value="ECO:0007669"/>
    <property type="project" value="InterPro"/>
</dbReference>
<dbReference type="CDD" id="cd06124">
    <property type="entry name" value="cupin_NimR-like_N"/>
    <property type="match status" value="1"/>
</dbReference>
<comment type="caution">
    <text evidence="7">The sequence shown here is derived from an EMBL/GenBank/DDBJ whole genome shotgun (WGS) entry which is preliminary data.</text>
</comment>
<dbReference type="Gene3D" id="1.10.10.60">
    <property type="entry name" value="Homeodomain-like"/>
    <property type="match status" value="1"/>
</dbReference>
<dbReference type="EMBL" id="JZRB01000007">
    <property type="protein sequence ID" value="KJV36580.1"/>
    <property type="molecule type" value="Genomic_DNA"/>
</dbReference>
<evidence type="ECO:0000256" key="2">
    <source>
        <dbReference type="ARBA" id="ARBA00023015"/>
    </source>
</evidence>
<accession>A0A0F3KZ94</accession>
<organism evidence="7 8">
    <name type="scientific">Luteibacter yeojuensis</name>
    <dbReference type="NCBI Taxonomy" id="345309"/>
    <lineage>
        <taxon>Bacteria</taxon>
        <taxon>Pseudomonadati</taxon>
        <taxon>Pseudomonadota</taxon>
        <taxon>Gammaproteobacteria</taxon>
        <taxon>Lysobacterales</taxon>
        <taxon>Rhodanobacteraceae</taxon>
        <taxon>Luteibacter</taxon>
    </lineage>
</organism>
<evidence type="ECO:0000256" key="4">
    <source>
        <dbReference type="ARBA" id="ARBA00023159"/>
    </source>
</evidence>
<dbReference type="PANTHER" id="PTHR11019">
    <property type="entry name" value="HTH-TYPE TRANSCRIPTIONAL REGULATOR NIMR"/>
    <property type="match status" value="1"/>
</dbReference>
<dbReference type="SUPFAM" id="SSF51182">
    <property type="entry name" value="RmlC-like cupins"/>
    <property type="match status" value="1"/>
</dbReference>
<dbReference type="Gene3D" id="2.60.120.10">
    <property type="entry name" value="Jelly Rolls"/>
    <property type="match status" value="1"/>
</dbReference>
<dbReference type="InterPro" id="IPR009057">
    <property type="entry name" value="Homeodomain-like_sf"/>
</dbReference>
<keyword evidence="4" id="KW-0010">Activator</keyword>
<dbReference type="InterPro" id="IPR014710">
    <property type="entry name" value="RmlC-like_jellyroll"/>
</dbReference>
<dbReference type="OrthoDB" id="9804543at2"/>
<evidence type="ECO:0000259" key="6">
    <source>
        <dbReference type="PROSITE" id="PS01124"/>
    </source>
</evidence>
<keyword evidence="3" id="KW-0238">DNA-binding</keyword>
<keyword evidence="8" id="KW-1185">Reference proteome</keyword>
<dbReference type="SUPFAM" id="SSF46689">
    <property type="entry name" value="Homeodomain-like"/>
    <property type="match status" value="1"/>
</dbReference>
<dbReference type="GO" id="GO:0003700">
    <property type="term" value="F:DNA-binding transcription factor activity"/>
    <property type="evidence" value="ECO:0007669"/>
    <property type="project" value="InterPro"/>
</dbReference>
<keyword evidence="2" id="KW-0805">Transcription regulation</keyword>
<evidence type="ECO:0000256" key="1">
    <source>
        <dbReference type="ARBA" id="ARBA00022491"/>
    </source>
</evidence>
<dbReference type="AlphaFoldDB" id="A0A0F3KZ94"/>
<reference evidence="7 8" key="1">
    <citation type="submission" date="2015-03" db="EMBL/GenBank/DDBJ databases">
        <title>Draft genome sequence of Luteibacter yeojuensis strain SU11.</title>
        <authorList>
            <person name="Sulaiman J."/>
            <person name="Priya K."/>
            <person name="Chan K.-G."/>
        </authorList>
    </citation>
    <scope>NUCLEOTIDE SEQUENCE [LARGE SCALE GENOMIC DNA]</scope>
    <source>
        <strain evidence="7 8">SU11</strain>
    </source>
</reference>
<dbReference type="InterPro" id="IPR003313">
    <property type="entry name" value="AraC-bd"/>
</dbReference>
<dbReference type="InterPro" id="IPR018062">
    <property type="entry name" value="HTH_AraC-typ_CS"/>
</dbReference>
<dbReference type="RefSeq" id="WP_045828322.1">
    <property type="nucleotide sequence ID" value="NZ_JZRB01000007.1"/>
</dbReference>
<dbReference type="InterPro" id="IPR018060">
    <property type="entry name" value="HTH_AraC"/>
</dbReference>
<dbReference type="FunFam" id="1.10.10.60:FF:000132">
    <property type="entry name" value="AraC family transcriptional regulator"/>
    <property type="match status" value="1"/>
</dbReference>
<dbReference type="PANTHER" id="PTHR11019:SF159">
    <property type="entry name" value="TRANSCRIPTIONAL REGULATOR-RELATED"/>
    <property type="match status" value="1"/>
</dbReference>
<evidence type="ECO:0000313" key="8">
    <source>
        <dbReference type="Proteomes" id="UP000033651"/>
    </source>
</evidence>
<dbReference type="InterPro" id="IPR020449">
    <property type="entry name" value="Tscrpt_reg_AraC-type_HTH"/>
</dbReference>
<dbReference type="Pfam" id="PF12833">
    <property type="entry name" value="HTH_18"/>
    <property type="match status" value="1"/>
</dbReference>
<dbReference type="SMART" id="SM00342">
    <property type="entry name" value="HTH_ARAC"/>
    <property type="match status" value="1"/>
</dbReference>
<dbReference type="Proteomes" id="UP000033651">
    <property type="component" value="Unassembled WGS sequence"/>
</dbReference>
<protein>
    <submittedName>
        <fullName evidence="7">AraC family transcriptional regulator</fullName>
    </submittedName>
</protein>
<keyword evidence="1" id="KW-0678">Repressor</keyword>